<organism evidence="1 2">
    <name type="scientific">Vermiconidia calcicola</name>
    <dbReference type="NCBI Taxonomy" id="1690605"/>
    <lineage>
        <taxon>Eukaryota</taxon>
        <taxon>Fungi</taxon>
        <taxon>Dikarya</taxon>
        <taxon>Ascomycota</taxon>
        <taxon>Pezizomycotina</taxon>
        <taxon>Dothideomycetes</taxon>
        <taxon>Dothideomycetidae</taxon>
        <taxon>Mycosphaerellales</taxon>
        <taxon>Extremaceae</taxon>
        <taxon>Vermiconidia</taxon>
    </lineage>
</organism>
<name>A0ACC3MK20_9PEZI</name>
<dbReference type="Proteomes" id="UP001281147">
    <property type="component" value="Unassembled WGS sequence"/>
</dbReference>
<reference evidence="1" key="1">
    <citation type="submission" date="2023-07" db="EMBL/GenBank/DDBJ databases">
        <title>Black Yeasts Isolated from many extreme environments.</title>
        <authorList>
            <person name="Coleine C."/>
            <person name="Stajich J.E."/>
            <person name="Selbmann L."/>
        </authorList>
    </citation>
    <scope>NUCLEOTIDE SEQUENCE</scope>
    <source>
        <strain evidence="1">CCFEE 5714</strain>
    </source>
</reference>
<dbReference type="EMBL" id="JAUTXU010000241">
    <property type="protein sequence ID" value="KAK3696456.1"/>
    <property type="molecule type" value="Genomic_DNA"/>
</dbReference>
<accession>A0ACC3MK20</accession>
<keyword evidence="2" id="KW-1185">Reference proteome</keyword>
<comment type="caution">
    <text evidence="1">The sequence shown here is derived from an EMBL/GenBank/DDBJ whole genome shotgun (WGS) entry which is preliminary data.</text>
</comment>
<protein>
    <submittedName>
        <fullName evidence="1">Uncharacterized protein</fullName>
    </submittedName>
</protein>
<proteinExistence type="predicted"/>
<gene>
    <name evidence="1" type="ORF">LTR37_017957</name>
</gene>
<evidence type="ECO:0000313" key="1">
    <source>
        <dbReference type="EMBL" id="KAK3696456.1"/>
    </source>
</evidence>
<sequence>MTAEDLVQNFVALPVEERSKALVQLAQSATYSERQATLKAISDKNDIVPALPLELIIHVFSHLHWLDAWTLQLVNRRWQQILSSEQFLRAELSRWQTHDPADSGRSVEPIAPNSLRDRVRHMCAVRTGRPFTMNTLDTIDGGLKGVSDFVGNKIAYVCGKAGDSDVVIVRDLITGDATMLRGEERERIMSVILTTTVVAFLTGKGHLYTTEFTDNLLLRETSRTKLPSSQIRGASGREGTIVLAMGAPMQGEAMITEILIYETTTQRLRSFRVCDACQSQGGSVRSVMNCSVLVNSNRTIDIFNLILERNRAHEVSEMSLSSIRVSATDGQVLKKDRFFPPPVFKKSYSTGHFGMFPPRPTGRKGQFQILVTEQPSRRLSEPIRVKHIAHFDTDRAVFVDPDQDASLRQTAIDDHGVRPLLSSSPLQGERHYVRWKDLAVVRIQDSQDWAQHIALMNDTFLLSVETIMRGTGLTEPREERCRIRVFCFDGNFKMRGAVSTGF</sequence>
<evidence type="ECO:0000313" key="2">
    <source>
        <dbReference type="Proteomes" id="UP001281147"/>
    </source>
</evidence>